<evidence type="ECO:0000313" key="9">
    <source>
        <dbReference type="Proteomes" id="UP000662931"/>
    </source>
</evidence>
<dbReference type="RefSeq" id="XP_038777098.1">
    <property type="nucleotide sequence ID" value="XM_038921170.1"/>
</dbReference>
<feature type="domain" description="Origin recognition complex subunit 3 N-terminal" evidence="6">
    <location>
        <begin position="5"/>
        <end position="337"/>
    </location>
</feature>
<accession>A0A875RY67</accession>
<dbReference type="PANTHER" id="PTHR12748">
    <property type="entry name" value="ORIGIN RECOGNITION COMPLEX SUBUNIT 3"/>
    <property type="match status" value="1"/>
</dbReference>
<feature type="domain" description="Origin recognition complex subunit 3 winged helix C-terminal" evidence="7">
    <location>
        <begin position="563"/>
        <end position="709"/>
    </location>
</feature>
<keyword evidence="3" id="KW-0235">DNA replication</keyword>
<organism evidence="8 9">
    <name type="scientific">Eeniella nana</name>
    <name type="common">Yeast</name>
    <name type="synonym">Brettanomyces nanus</name>
    <dbReference type="NCBI Taxonomy" id="13502"/>
    <lineage>
        <taxon>Eukaryota</taxon>
        <taxon>Fungi</taxon>
        <taxon>Dikarya</taxon>
        <taxon>Ascomycota</taxon>
        <taxon>Saccharomycotina</taxon>
        <taxon>Pichiomycetes</taxon>
        <taxon>Pichiales</taxon>
        <taxon>Pichiaceae</taxon>
        <taxon>Brettanomyces</taxon>
    </lineage>
</organism>
<dbReference type="GO" id="GO:0005656">
    <property type="term" value="C:nuclear pre-replicative complex"/>
    <property type="evidence" value="ECO:0007669"/>
    <property type="project" value="TreeGrafter"/>
</dbReference>
<name>A0A875RY67_EENNA</name>
<keyword evidence="9" id="KW-1185">Reference proteome</keyword>
<evidence type="ECO:0000256" key="5">
    <source>
        <dbReference type="ARBA" id="ARBA00023242"/>
    </source>
</evidence>
<dbReference type="CDD" id="cd20704">
    <property type="entry name" value="Orc3"/>
    <property type="match status" value="1"/>
</dbReference>
<dbReference type="GeneID" id="62194245"/>
<keyword evidence="5" id="KW-0539">Nucleus</keyword>
<dbReference type="GO" id="GO:0003688">
    <property type="term" value="F:DNA replication origin binding"/>
    <property type="evidence" value="ECO:0007669"/>
    <property type="project" value="TreeGrafter"/>
</dbReference>
<dbReference type="Pfam" id="PF18137">
    <property type="entry name" value="WHD_ORC"/>
    <property type="match status" value="1"/>
</dbReference>
<comment type="similarity">
    <text evidence="2">Belongs to the ORC3 family.</text>
</comment>
<proteinExistence type="inferred from homology"/>
<dbReference type="KEGG" id="bnn:FOA43_000844"/>
<dbReference type="PANTHER" id="PTHR12748:SF0">
    <property type="entry name" value="ORIGIN RECOGNITION COMPLEX SUBUNIT 3"/>
    <property type="match status" value="1"/>
</dbReference>
<dbReference type="OrthoDB" id="10265211at2759"/>
<dbReference type="Pfam" id="PF07034">
    <property type="entry name" value="ORC3_N"/>
    <property type="match status" value="1"/>
</dbReference>
<protein>
    <recommendedName>
        <fullName evidence="10">Origin recognition complex subunit 3</fullName>
    </recommendedName>
</protein>
<dbReference type="AlphaFoldDB" id="A0A875RY67"/>
<evidence type="ECO:0000313" key="8">
    <source>
        <dbReference type="EMBL" id="QPG73533.1"/>
    </source>
</evidence>
<evidence type="ECO:0000259" key="7">
    <source>
        <dbReference type="Pfam" id="PF18137"/>
    </source>
</evidence>
<dbReference type="Proteomes" id="UP000662931">
    <property type="component" value="Chromosome 1"/>
</dbReference>
<sequence length="712" mass="83451">MSFNDFIDSQKIIYELKKDVEESDYPYDCKTLYYQEGVPTRQTDIPFVRLLQGKEPISNMKRRYKLYKKNWSRQLSVINEILANTDREKFEELGRFLYEHNEEGDDDRCELMPCWHLPCGLVNLGSNISNHRRLLNQVYDFLVMSDGQSNGQTVVSRLNTAVCSSISACLKTISFDIIGSFGKSINQKLPDLEDLILQLSKKQQRLVVLIEDADSLPTSTLTQLLKTLWHCSTVSHNVYVVIGISTPLIIFQEKIPRLVLNFLRTRHFRIDNSNEAIGQIMGNLLLNINDTYNSLIFEPRLILYFLQRKSDIGISQFYDYMKLIYMNHYFSQPLSILWTDDFSGIDLTDDYFDVFKRLPSVRAVNDHTTDHQENDDCQRFLHDVATENETGIGWFLRLNLNKLINWRFNLKNLIDFLNFMQTSFYDLKLWRTNLDLFQLIFENYDYENVHNNVANFDFLKPIYLNMKNIELSVFNSFLDTIQSDQQFDFLFQKGDNAADTYFQSLKHAESHKEVEKFNRYLNEKLIHQLVELNLDHQPFKEICCAGLQVTGLLQTAFNPPVRDITIGALLDSKSYLLNSAHSDLSQLDRQGDDVQLYKLFEPSMIEMFRIYREAGVMINIYDFYKVFRSGLSDKKRLCQLMLNKLEVKRQRTKEDNVNMDTLQGIIEGDSEKEWDKLTLSWFLKGLVELELAGMIKEGRNSENVEKLVWKDV</sequence>
<dbReference type="EMBL" id="CP064812">
    <property type="protein sequence ID" value="QPG73533.1"/>
    <property type="molecule type" value="Genomic_DNA"/>
</dbReference>
<evidence type="ECO:0000256" key="1">
    <source>
        <dbReference type="ARBA" id="ARBA00004123"/>
    </source>
</evidence>
<keyword evidence="4" id="KW-0238">DNA-binding</keyword>
<dbReference type="InterPro" id="IPR040855">
    <property type="entry name" value="ORC_WH_C"/>
</dbReference>
<evidence type="ECO:0000256" key="2">
    <source>
        <dbReference type="ARBA" id="ARBA00010977"/>
    </source>
</evidence>
<dbReference type="GO" id="GO:0006270">
    <property type="term" value="P:DNA replication initiation"/>
    <property type="evidence" value="ECO:0007669"/>
    <property type="project" value="TreeGrafter"/>
</dbReference>
<dbReference type="InterPro" id="IPR020795">
    <property type="entry name" value="ORC3"/>
</dbReference>
<evidence type="ECO:0000259" key="6">
    <source>
        <dbReference type="Pfam" id="PF07034"/>
    </source>
</evidence>
<dbReference type="InterPro" id="IPR045667">
    <property type="entry name" value="ORC3_N"/>
</dbReference>
<gene>
    <name evidence="8" type="ORF">FOA43_000844</name>
</gene>
<reference evidence="8" key="1">
    <citation type="submission" date="2020-10" db="EMBL/GenBank/DDBJ databases">
        <authorList>
            <person name="Roach M.J.R."/>
        </authorList>
    </citation>
    <scope>NUCLEOTIDE SEQUENCE</scope>
    <source>
        <strain evidence="8">CBS 1945</strain>
    </source>
</reference>
<comment type="subcellular location">
    <subcellularLocation>
        <location evidence="1">Nucleus</location>
    </subcellularLocation>
</comment>
<dbReference type="GO" id="GO:0031261">
    <property type="term" value="C:DNA replication preinitiation complex"/>
    <property type="evidence" value="ECO:0007669"/>
    <property type="project" value="TreeGrafter"/>
</dbReference>
<evidence type="ECO:0000256" key="4">
    <source>
        <dbReference type="ARBA" id="ARBA00023125"/>
    </source>
</evidence>
<evidence type="ECO:0008006" key="10">
    <source>
        <dbReference type="Google" id="ProtNLM"/>
    </source>
</evidence>
<evidence type="ECO:0000256" key="3">
    <source>
        <dbReference type="ARBA" id="ARBA00022705"/>
    </source>
</evidence>
<dbReference type="GO" id="GO:0005664">
    <property type="term" value="C:nuclear origin of replication recognition complex"/>
    <property type="evidence" value="ECO:0007669"/>
    <property type="project" value="InterPro"/>
</dbReference>